<gene>
    <name evidence="4" type="ORF">G6047_10760</name>
</gene>
<keyword evidence="2" id="KW-0378">Hydrolase</keyword>
<evidence type="ECO:0000313" key="4">
    <source>
        <dbReference type="EMBL" id="NMH28512.1"/>
    </source>
</evidence>
<dbReference type="PROSITE" id="PS51829">
    <property type="entry name" value="P_HOMO_B"/>
    <property type="match status" value="1"/>
</dbReference>
<dbReference type="InterPro" id="IPR008979">
    <property type="entry name" value="Galactose-bd-like_sf"/>
</dbReference>
<keyword evidence="1" id="KW-0645">Protease</keyword>
<dbReference type="AlphaFoldDB" id="A0A972JJW3"/>
<dbReference type="PROSITE" id="PS51257">
    <property type="entry name" value="PROKAR_LIPOPROTEIN"/>
    <property type="match status" value="1"/>
</dbReference>
<keyword evidence="5" id="KW-1185">Reference proteome</keyword>
<evidence type="ECO:0000259" key="3">
    <source>
        <dbReference type="PROSITE" id="PS51829"/>
    </source>
</evidence>
<protein>
    <recommendedName>
        <fullName evidence="3">P/Homo B domain-containing protein</fullName>
    </recommendedName>
</protein>
<dbReference type="InterPro" id="IPR002884">
    <property type="entry name" value="P_dom"/>
</dbReference>
<proteinExistence type="predicted"/>
<dbReference type="Pfam" id="PF01483">
    <property type="entry name" value="P_proprotein"/>
    <property type="match status" value="2"/>
</dbReference>
<accession>A0A972JJW3</accession>
<dbReference type="GO" id="GO:0006508">
    <property type="term" value="P:proteolysis"/>
    <property type="evidence" value="ECO:0007669"/>
    <property type="project" value="UniProtKB-KW"/>
</dbReference>
<name>A0A972JJW3_9FLAO</name>
<dbReference type="SUPFAM" id="SSF49785">
    <property type="entry name" value="Galactose-binding domain-like"/>
    <property type="match status" value="1"/>
</dbReference>
<dbReference type="EMBL" id="JAAMPU010000106">
    <property type="protein sequence ID" value="NMH28512.1"/>
    <property type="molecule type" value="Genomic_DNA"/>
</dbReference>
<dbReference type="Proteomes" id="UP000712080">
    <property type="component" value="Unassembled WGS sequence"/>
</dbReference>
<evidence type="ECO:0000256" key="1">
    <source>
        <dbReference type="ARBA" id="ARBA00022670"/>
    </source>
</evidence>
<sequence>MKKRILLLAVAVLLIGCSDDDKSPVSAPFETTAQTDFAIPDDSEIGIESPIEVTSDGTISNPEGISVTVELNHPFAGDVVVELVTPDGQSMPLIKRIGYGAAAPFGLESPFAGGNFLVFTSAATTTISTSLTESQAVPGGTYLPTGTNDSYPTTITMINMHEFLDGKSVAGIWKLRATDHAVGEAGSLLSWKLRFEEGALHN</sequence>
<dbReference type="Gene3D" id="2.60.120.260">
    <property type="entry name" value="Galactose-binding domain-like"/>
    <property type="match status" value="1"/>
</dbReference>
<comment type="caution">
    <text evidence="4">The sequence shown here is derived from an EMBL/GenBank/DDBJ whole genome shotgun (WGS) entry which is preliminary data.</text>
</comment>
<evidence type="ECO:0000256" key="2">
    <source>
        <dbReference type="ARBA" id="ARBA00022801"/>
    </source>
</evidence>
<organism evidence="4 5">
    <name type="scientific">Flavobacterium silvaticum</name>
    <dbReference type="NCBI Taxonomy" id="1852020"/>
    <lineage>
        <taxon>Bacteria</taxon>
        <taxon>Pseudomonadati</taxon>
        <taxon>Bacteroidota</taxon>
        <taxon>Flavobacteriia</taxon>
        <taxon>Flavobacteriales</taxon>
        <taxon>Flavobacteriaceae</taxon>
        <taxon>Flavobacterium</taxon>
    </lineage>
</organism>
<reference evidence="4" key="1">
    <citation type="submission" date="2020-02" db="EMBL/GenBank/DDBJ databases">
        <title>Flavobacterium sp. genome.</title>
        <authorList>
            <person name="Jung H.S."/>
            <person name="Baek J.H."/>
            <person name="Jeon C.O."/>
        </authorList>
    </citation>
    <scope>NUCLEOTIDE SEQUENCE</scope>
    <source>
        <strain evidence="4">SE-s28</strain>
    </source>
</reference>
<dbReference type="RefSeq" id="WP_169527624.1">
    <property type="nucleotide sequence ID" value="NZ_JAAMPU010000106.1"/>
</dbReference>
<feature type="domain" description="P/Homo B" evidence="3">
    <location>
        <begin position="31"/>
        <end position="202"/>
    </location>
</feature>
<evidence type="ECO:0000313" key="5">
    <source>
        <dbReference type="Proteomes" id="UP000712080"/>
    </source>
</evidence>
<dbReference type="GO" id="GO:0004252">
    <property type="term" value="F:serine-type endopeptidase activity"/>
    <property type="evidence" value="ECO:0007669"/>
    <property type="project" value="InterPro"/>
</dbReference>